<dbReference type="Proteomes" id="UP000606974">
    <property type="component" value="Unassembled WGS sequence"/>
</dbReference>
<comment type="caution">
    <text evidence="1">The sequence shown here is derived from an EMBL/GenBank/DDBJ whole genome shotgun (WGS) entry which is preliminary data.</text>
</comment>
<accession>A0A8H7ALF6</accession>
<proteinExistence type="predicted"/>
<sequence>MVWSQNNHFTAINYRSPSTRFSTRFSHLIHSYGVYAYVNTAAADALTADALTTANALTTAASAKSHRFNT</sequence>
<reference evidence="1" key="1">
    <citation type="submission" date="2020-02" db="EMBL/GenBank/DDBJ databases">
        <authorList>
            <person name="Palmer J.M."/>
        </authorList>
    </citation>
    <scope>NUCLEOTIDE SEQUENCE</scope>
    <source>
        <strain evidence="1">EPUS1.4</strain>
        <tissue evidence="1">Thallus</tissue>
    </source>
</reference>
<evidence type="ECO:0000313" key="2">
    <source>
        <dbReference type="Proteomes" id="UP000606974"/>
    </source>
</evidence>
<gene>
    <name evidence="1" type="ORF">GJ744_006893</name>
</gene>
<evidence type="ECO:0000313" key="1">
    <source>
        <dbReference type="EMBL" id="KAF7510197.1"/>
    </source>
</evidence>
<protein>
    <submittedName>
        <fullName evidence="1">Uncharacterized protein</fullName>
    </submittedName>
</protein>
<dbReference type="EMBL" id="JAACFV010000032">
    <property type="protein sequence ID" value="KAF7510197.1"/>
    <property type="molecule type" value="Genomic_DNA"/>
</dbReference>
<keyword evidence="2" id="KW-1185">Reference proteome</keyword>
<name>A0A8H7ALF6_9EURO</name>
<organism evidence="1 2">
    <name type="scientific">Endocarpon pusillum</name>
    <dbReference type="NCBI Taxonomy" id="364733"/>
    <lineage>
        <taxon>Eukaryota</taxon>
        <taxon>Fungi</taxon>
        <taxon>Dikarya</taxon>
        <taxon>Ascomycota</taxon>
        <taxon>Pezizomycotina</taxon>
        <taxon>Eurotiomycetes</taxon>
        <taxon>Chaetothyriomycetidae</taxon>
        <taxon>Verrucariales</taxon>
        <taxon>Verrucariaceae</taxon>
        <taxon>Endocarpon</taxon>
    </lineage>
</organism>
<dbReference type="AlphaFoldDB" id="A0A8H7ALF6"/>